<dbReference type="OrthoDB" id="239701at2759"/>
<proteinExistence type="predicted"/>
<accession>A0A830BP02</accession>
<dbReference type="Pfam" id="PF00415">
    <property type="entry name" value="RCC1"/>
    <property type="match status" value="2"/>
</dbReference>
<dbReference type="PANTHER" id="PTHR22870">
    <property type="entry name" value="REGULATOR OF CHROMOSOME CONDENSATION"/>
    <property type="match status" value="1"/>
</dbReference>
<dbReference type="Gene3D" id="2.130.10.30">
    <property type="entry name" value="Regulator of chromosome condensation 1/beta-lactamase-inhibitor protein II"/>
    <property type="match status" value="1"/>
</dbReference>
<dbReference type="PROSITE" id="PS00626">
    <property type="entry name" value="RCC1_2"/>
    <property type="match status" value="1"/>
</dbReference>
<sequence>PTPTTSLVGVDKIGGWKPQPVPNLKDVRIIQIASGGYHSLDLTDKEEVLSWGHGGQGQLGNSSLHNRKVPEPVEDLANERVTFIACGGSSSAAQSDKGKLYMWGYATDNQLGVPGLPEIQSTPVEVKFLTEDDGLGDHNVVSVNRRSFSWHVFHFQIRRVLTTGELGVMELMLLLLNDIFACVLLLFL</sequence>
<evidence type="ECO:0000256" key="2">
    <source>
        <dbReference type="PROSITE-ProRule" id="PRU00235"/>
    </source>
</evidence>
<dbReference type="AlphaFoldDB" id="A0A830BP02"/>
<evidence type="ECO:0000256" key="1">
    <source>
        <dbReference type="ARBA" id="ARBA00022737"/>
    </source>
</evidence>
<dbReference type="PROSITE" id="PS50012">
    <property type="entry name" value="RCC1_3"/>
    <property type="match status" value="1"/>
</dbReference>
<dbReference type="InterPro" id="IPR009091">
    <property type="entry name" value="RCC1/BLIP-II"/>
</dbReference>
<evidence type="ECO:0000313" key="4">
    <source>
        <dbReference type="Proteomes" id="UP000653305"/>
    </source>
</evidence>
<dbReference type="SUPFAM" id="SSF50985">
    <property type="entry name" value="RCC1/BLIP-II"/>
    <property type="match status" value="1"/>
</dbReference>
<feature type="repeat" description="RCC1" evidence="2">
    <location>
        <begin position="46"/>
        <end position="97"/>
    </location>
</feature>
<organism evidence="3 4">
    <name type="scientific">Phtheirospermum japonicum</name>
    <dbReference type="NCBI Taxonomy" id="374723"/>
    <lineage>
        <taxon>Eukaryota</taxon>
        <taxon>Viridiplantae</taxon>
        <taxon>Streptophyta</taxon>
        <taxon>Embryophyta</taxon>
        <taxon>Tracheophyta</taxon>
        <taxon>Spermatophyta</taxon>
        <taxon>Magnoliopsida</taxon>
        <taxon>eudicotyledons</taxon>
        <taxon>Gunneridae</taxon>
        <taxon>Pentapetalae</taxon>
        <taxon>asterids</taxon>
        <taxon>lamiids</taxon>
        <taxon>Lamiales</taxon>
        <taxon>Orobanchaceae</taxon>
        <taxon>Orobanchaceae incertae sedis</taxon>
        <taxon>Phtheirospermum</taxon>
    </lineage>
</organism>
<keyword evidence="4" id="KW-1185">Reference proteome</keyword>
<keyword evidence="1" id="KW-0677">Repeat</keyword>
<feature type="non-terminal residue" evidence="3">
    <location>
        <position position="1"/>
    </location>
</feature>
<evidence type="ECO:0000313" key="3">
    <source>
        <dbReference type="EMBL" id="GFP89270.1"/>
    </source>
</evidence>
<name>A0A830BP02_9LAMI</name>
<dbReference type="EMBL" id="BMAC01000185">
    <property type="protein sequence ID" value="GFP89270.1"/>
    <property type="molecule type" value="Genomic_DNA"/>
</dbReference>
<dbReference type="InterPro" id="IPR051210">
    <property type="entry name" value="Ub_ligase/GEF_domain"/>
</dbReference>
<dbReference type="InterPro" id="IPR000408">
    <property type="entry name" value="Reg_chr_condens"/>
</dbReference>
<reference evidence="3" key="1">
    <citation type="submission" date="2020-07" db="EMBL/GenBank/DDBJ databases">
        <title>Ethylene signaling mediates host invasion by parasitic plants.</title>
        <authorList>
            <person name="Yoshida S."/>
        </authorList>
    </citation>
    <scope>NUCLEOTIDE SEQUENCE</scope>
    <source>
        <strain evidence="3">Okayama</strain>
    </source>
</reference>
<protein>
    <submittedName>
        <fullName evidence="3">Rcc1 and btb domain-containing protein 2</fullName>
    </submittedName>
</protein>
<dbReference type="PANTHER" id="PTHR22870:SF408">
    <property type="entry name" value="OS09G0560450 PROTEIN"/>
    <property type="match status" value="1"/>
</dbReference>
<dbReference type="Proteomes" id="UP000653305">
    <property type="component" value="Unassembled WGS sequence"/>
</dbReference>
<comment type="caution">
    <text evidence="3">The sequence shown here is derived from an EMBL/GenBank/DDBJ whole genome shotgun (WGS) entry which is preliminary data.</text>
</comment>
<gene>
    <name evidence="3" type="ORF">PHJA_001070700</name>
</gene>